<dbReference type="EMBL" id="CP002869">
    <property type="protein sequence ID" value="AEI45429.1"/>
    <property type="molecule type" value="Genomic_DNA"/>
</dbReference>
<dbReference type="HOGENOM" id="CLU_067293_1_0_9"/>
<feature type="transmembrane region" description="Helical" evidence="1">
    <location>
        <begin position="204"/>
        <end position="222"/>
    </location>
</feature>
<feature type="transmembrane region" description="Helical" evidence="1">
    <location>
        <begin position="147"/>
        <end position="166"/>
    </location>
</feature>
<feature type="transmembrane region" description="Helical" evidence="1">
    <location>
        <begin position="51"/>
        <end position="72"/>
    </location>
</feature>
<keyword evidence="1" id="KW-0472">Membrane</keyword>
<dbReference type="PATRIC" id="fig|1036673.3.peg.6452"/>
<gene>
    <name evidence="2" type="ordered locus">KNP414_06917</name>
</gene>
<feature type="transmembrane region" description="Helical" evidence="1">
    <location>
        <begin position="228"/>
        <end position="251"/>
    </location>
</feature>
<feature type="transmembrane region" description="Helical" evidence="1">
    <location>
        <begin position="84"/>
        <end position="102"/>
    </location>
</feature>
<dbReference type="Proteomes" id="UP000006620">
    <property type="component" value="Chromosome"/>
</dbReference>
<sequence length="259" mass="28482">MKKNVIIRWLNVAGLLAVLILNYLANALPLNNLTTGQISAMFPVRITPASYAFSIWGLVYALLVAFIIVQLWPGKRNQEEVLGANPWFLVSCFFNCTWILLWHYLYTVSSVFAMLGLLFSLIGAYVNTRPNGWSPDRAIRWFVQLPFSVYLGWITVASLVNIAIGLKLLGWGGFGLSPVTWTVLGILTAMLLGLLVGFRFRDPAYALVIAWALAAVGVANRAEAVIAYSAWGAAALLTVFALWLLASGGLLKGHDRARH</sequence>
<proteinExistence type="predicted"/>
<reference evidence="2 3" key="2">
    <citation type="journal article" date="2013" name="Genome Announc.">
        <title>Genome Sequence of Growth-Improving Paenibacillus mucilaginosus Strain KNP414.</title>
        <authorList>
            <person name="Lu J.J."/>
            <person name="Wang J.F."/>
            <person name="Hu X.F."/>
        </authorList>
    </citation>
    <scope>NUCLEOTIDE SEQUENCE [LARGE SCALE GENOMIC DNA]</scope>
    <source>
        <strain evidence="2 3">KNP414</strain>
    </source>
</reference>
<name>F8FGQ2_PAEMK</name>
<evidence type="ECO:0008006" key="4">
    <source>
        <dbReference type="Google" id="ProtNLM"/>
    </source>
</evidence>
<dbReference type="KEGG" id="pms:KNP414_06917"/>
<evidence type="ECO:0000313" key="2">
    <source>
        <dbReference type="EMBL" id="AEI45429.1"/>
    </source>
</evidence>
<feature type="transmembrane region" description="Helical" evidence="1">
    <location>
        <begin position="108"/>
        <end position="126"/>
    </location>
</feature>
<dbReference type="Gene3D" id="1.20.1260.100">
    <property type="entry name" value="TspO/MBR protein"/>
    <property type="match status" value="1"/>
</dbReference>
<dbReference type="PANTHER" id="PTHR33802:SF1">
    <property type="entry name" value="XK-RELATED PROTEIN"/>
    <property type="match status" value="1"/>
</dbReference>
<keyword evidence="1" id="KW-0812">Transmembrane</keyword>
<dbReference type="RefSeq" id="WP_013920571.1">
    <property type="nucleotide sequence ID" value="NC_015690.1"/>
</dbReference>
<reference evidence="3" key="1">
    <citation type="submission" date="2011-06" db="EMBL/GenBank/DDBJ databases">
        <title>Complete genome sequence of Paenibacillus mucilaginosus KNP414.</title>
        <authorList>
            <person name="Wang J."/>
            <person name="Hu S."/>
            <person name="Hu X."/>
            <person name="Zhang B."/>
            <person name="Dong D."/>
            <person name="Zhang S."/>
            <person name="Zhao K."/>
            <person name="Wu D."/>
        </authorList>
    </citation>
    <scope>NUCLEOTIDE SEQUENCE [LARGE SCALE GENOMIC DNA]</scope>
    <source>
        <strain evidence="3">KNP414</strain>
    </source>
</reference>
<dbReference type="PANTHER" id="PTHR33802">
    <property type="entry name" value="SI:CH211-161H7.5-RELATED"/>
    <property type="match status" value="1"/>
</dbReference>
<organism evidence="2 3">
    <name type="scientific">Paenibacillus mucilaginosus (strain KNP414)</name>
    <dbReference type="NCBI Taxonomy" id="1036673"/>
    <lineage>
        <taxon>Bacteria</taxon>
        <taxon>Bacillati</taxon>
        <taxon>Bacillota</taxon>
        <taxon>Bacilli</taxon>
        <taxon>Bacillales</taxon>
        <taxon>Paenibacillaceae</taxon>
        <taxon>Paenibacillus</taxon>
    </lineage>
</organism>
<protein>
    <recommendedName>
        <fullName evidence="4">Tryptophan-rich sensory protein</fullName>
    </recommendedName>
</protein>
<accession>F8FGQ2</accession>
<evidence type="ECO:0000313" key="3">
    <source>
        <dbReference type="Proteomes" id="UP000006620"/>
    </source>
</evidence>
<evidence type="ECO:0000256" key="1">
    <source>
        <dbReference type="SAM" id="Phobius"/>
    </source>
</evidence>
<keyword evidence="1" id="KW-1133">Transmembrane helix</keyword>
<dbReference type="AlphaFoldDB" id="F8FGQ2"/>
<dbReference type="InterPro" id="IPR038330">
    <property type="entry name" value="TspO/MBR-related_sf"/>
</dbReference>
<feature type="transmembrane region" description="Helical" evidence="1">
    <location>
        <begin position="178"/>
        <end position="197"/>
    </location>
</feature>